<proteinExistence type="predicted"/>
<reference evidence="1" key="2">
    <citation type="journal article" date="2023" name="Science">
        <title>Genomic signatures of disease resistance in endangered staghorn corals.</title>
        <authorList>
            <person name="Vollmer S.V."/>
            <person name="Selwyn J.D."/>
            <person name="Despard B.A."/>
            <person name="Roesel C.L."/>
        </authorList>
    </citation>
    <scope>NUCLEOTIDE SEQUENCE</scope>
    <source>
        <strain evidence="1">K2</strain>
    </source>
</reference>
<evidence type="ECO:0000313" key="2">
    <source>
        <dbReference type="Proteomes" id="UP001249851"/>
    </source>
</evidence>
<gene>
    <name evidence="1" type="ORF">P5673_028238</name>
</gene>
<protein>
    <submittedName>
        <fullName evidence="1">Uncharacterized protein</fullName>
    </submittedName>
</protein>
<accession>A0AAD9PXK3</accession>
<organism evidence="1 2">
    <name type="scientific">Acropora cervicornis</name>
    <name type="common">Staghorn coral</name>
    <dbReference type="NCBI Taxonomy" id="6130"/>
    <lineage>
        <taxon>Eukaryota</taxon>
        <taxon>Metazoa</taxon>
        <taxon>Cnidaria</taxon>
        <taxon>Anthozoa</taxon>
        <taxon>Hexacorallia</taxon>
        <taxon>Scleractinia</taxon>
        <taxon>Astrocoeniina</taxon>
        <taxon>Acroporidae</taxon>
        <taxon>Acropora</taxon>
    </lineage>
</organism>
<comment type="caution">
    <text evidence="1">The sequence shown here is derived from an EMBL/GenBank/DDBJ whole genome shotgun (WGS) entry which is preliminary data.</text>
</comment>
<evidence type="ECO:0000313" key="1">
    <source>
        <dbReference type="EMBL" id="KAK2551017.1"/>
    </source>
</evidence>
<dbReference type="EMBL" id="JARQWQ010000103">
    <property type="protein sequence ID" value="KAK2551017.1"/>
    <property type="molecule type" value="Genomic_DNA"/>
</dbReference>
<name>A0AAD9PXK3_ACRCE</name>
<dbReference type="AlphaFoldDB" id="A0AAD9PXK3"/>
<keyword evidence="2" id="KW-1185">Reference proteome</keyword>
<reference evidence="1" key="1">
    <citation type="journal article" date="2023" name="G3 (Bethesda)">
        <title>Whole genome assembly and annotation of the endangered Caribbean coral Acropora cervicornis.</title>
        <authorList>
            <person name="Selwyn J.D."/>
            <person name="Vollmer S.V."/>
        </authorList>
    </citation>
    <scope>NUCLEOTIDE SEQUENCE</scope>
    <source>
        <strain evidence="1">K2</strain>
    </source>
</reference>
<dbReference type="Proteomes" id="UP001249851">
    <property type="component" value="Unassembled WGS sequence"/>
</dbReference>
<sequence length="71" mass="8077">MRSLDSAAMHVPPAMREIVLQNDHIQINRDSAVQYLLFASLVAFDSIIKFIPRDSVSCDNETKCLWLMPTL</sequence>